<dbReference type="InterPro" id="IPR013083">
    <property type="entry name" value="Znf_RING/FYVE/PHD"/>
</dbReference>
<dbReference type="AlphaFoldDB" id="A0A9J6E985"/>
<dbReference type="Pfam" id="PF21355">
    <property type="entry name" value="TRAF-mep_MATH"/>
    <property type="match status" value="1"/>
</dbReference>
<dbReference type="VEuPathDB" id="VectorBase:LOC119164955"/>
<proteinExistence type="predicted"/>
<keyword evidence="2" id="KW-0862">Zinc</keyword>
<feature type="domain" description="RING-type" evidence="4">
    <location>
        <begin position="33"/>
        <end position="71"/>
    </location>
</feature>
<reference evidence="5" key="1">
    <citation type="journal article" date="2020" name="Cell">
        <title>Large-Scale Comparative Analyses of Tick Genomes Elucidate Their Genetic Diversity and Vector Capacities.</title>
        <authorList>
            <consortium name="Tick Genome and Microbiome Consortium (TIGMIC)"/>
            <person name="Jia N."/>
            <person name="Wang J."/>
            <person name="Shi W."/>
            <person name="Du L."/>
            <person name="Sun Y."/>
            <person name="Zhan W."/>
            <person name="Jiang J.F."/>
            <person name="Wang Q."/>
            <person name="Zhang B."/>
            <person name="Ji P."/>
            <person name="Bell-Sakyi L."/>
            <person name="Cui X.M."/>
            <person name="Yuan T.T."/>
            <person name="Jiang B.G."/>
            <person name="Yang W.F."/>
            <person name="Lam T.T."/>
            <person name="Chang Q.C."/>
            <person name="Ding S.J."/>
            <person name="Wang X.J."/>
            <person name="Zhu J.G."/>
            <person name="Ruan X.D."/>
            <person name="Zhao L."/>
            <person name="Wei J.T."/>
            <person name="Ye R.Z."/>
            <person name="Que T.C."/>
            <person name="Du C.H."/>
            <person name="Zhou Y.H."/>
            <person name="Cheng J.X."/>
            <person name="Dai P.F."/>
            <person name="Guo W.B."/>
            <person name="Han X.H."/>
            <person name="Huang E.J."/>
            <person name="Li L.F."/>
            <person name="Wei W."/>
            <person name="Gao Y.C."/>
            <person name="Liu J.Z."/>
            <person name="Shao H.Z."/>
            <person name="Wang X."/>
            <person name="Wang C.C."/>
            <person name="Yang T.C."/>
            <person name="Huo Q.B."/>
            <person name="Li W."/>
            <person name="Chen H.Y."/>
            <person name="Chen S.E."/>
            <person name="Zhou L.G."/>
            <person name="Ni X.B."/>
            <person name="Tian J.H."/>
            <person name="Sheng Y."/>
            <person name="Liu T."/>
            <person name="Pan Y.S."/>
            <person name="Xia L.Y."/>
            <person name="Li J."/>
            <person name="Zhao F."/>
            <person name="Cao W.C."/>
        </authorList>
    </citation>
    <scope>NUCLEOTIDE SEQUENCE</scope>
    <source>
        <strain evidence="5">Rmic-2018</strain>
    </source>
</reference>
<dbReference type="Gene3D" id="3.30.40.10">
    <property type="entry name" value="Zinc/RING finger domain, C3HC4 (zinc finger)"/>
    <property type="match status" value="2"/>
</dbReference>
<evidence type="ECO:0000256" key="3">
    <source>
        <dbReference type="PROSITE-ProRule" id="PRU00175"/>
    </source>
</evidence>
<protein>
    <recommendedName>
        <fullName evidence="4">RING-type domain-containing protein</fullName>
    </recommendedName>
</protein>
<dbReference type="Pfam" id="PF13920">
    <property type="entry name" value="zf-C3HC4_3"/>
    <property type="match status" value="1"/>
</dbReference>
<name>A0A9J6E985_RHIMP</name>
<comment type="caution">
    <text evidence="5">The sequence shown here is derived from an EMBL/GenBank/DDBJ whole genome shotgun (WGS) entry which is preliminary data.</text>
</comment>
<sequence length="394" mass="43567">MADGWKYTLTGFGGFLEMRQVAFAEPMPVVRVCGLCGLLPPRTLLLPCSHVLCESCEAQLARRKDRRCPFDGKKFADEEVHRVSVQRRELDQSRVVCSAGSQVCGFSGKLSGLARHLTQCGGGEVRCVKCQRPVSRKLVLDHYRSCSSGTLGASSGEAAACDKDAPKVANVETGRRKLVSSKGVHFEAVMTGCCGNALADRVASLERQLLEVLKTSRNRRQPSVADAQRKTVIQGPLRAASKPGVLITTCKFANIYAGLDSLNGKKTKLSHFTDTYLLGGYTFALQCEFTKSENEVNVAFALYLGDGEWDSYVEWPFKKAITLIVMHPKDASGDVRLPLKIDDHSVVRKPRGGAWNWGMSTVTINWNYIELHGYVDRNALYVNVEFEEPKAYRY</sequence>
<dbReference type="GO" id="GO:0008270">
    <property type="term" value="F:zinc ion binding"/>
    <property type="evidence" value="ECO:0007669"/>
    <property type="project" value="UniProtKB-KW"/>
</dbReference>
<dbReference type="EMBL" id="JABSTU010000005">
    <property type="protein sequence ID" value="KAH8031099.1"/>
    <property type="molecule type" value="Genomic_DNA"/>
</dbReference>
<dbReference type="InterPro" id="IPR001841">
    <property type="entry name" value="Znf_RING"/>
</dbReference>
<evidence type="ECO:0000259" key="4">
    <source>
        <dbReference type="PROSITE" id="PS50089"/>
    </source>
</evidence>
<dbReference type="Gene3D" id="2.60.210.10">
    <property type="entry name" value="Apoptosis, Tumor Necrosis Factor Receptor Associated Protein 2, Chain A"/>
    <property type="match status" value="1"/>
</dbReference>
<dbReference type="SUPFAM" id="SSF49599">
    <property type="entry name" value="TRAF domain-like"/>
    <property type="match status" value="1"/>
</dbReference>
<keyword evidence="1 3" id="KW-0479">Metal-binding</keyword>
<organism evidence="5 6">
    <name type="scientific">Rhipicephalus microplus</name>
    <name type="common">Cattle tick</name>
    <name type="synonym">Boophilus microplus</name>
    <dbReference type="NCBI Taxonomy" id="6941"/>
    <lineage>
        <taxon>Eukaryota</taxon>
        <taxon>Metazoa</taxon>
        <taxon>Ecdysozoa</taxon>
        <taxon>Arthropoda</taxon>
        <taxon>Chelicerata</taxon>
        <taxon>Arachnida</taxon>
        <taxon>Acari</taxon>
        <taxon>Parasitiformes</taxon>
        <taxon>Ixodida</taxon>
        <taxon>Ixodoidea</taxon>
        <taxon>Ixodidae</taxon>
        <taxon>Rhipicephalinae</taxon>
        <taxon>Rhipicephalus</taxon>
        <taxon>Boophilus</taxon>
    </lineage>
</organism>
<accession>A0A9J6E985</accession>
<dbReference type="SUPFAM" id="SSF57850">
    <property type="entry name" value="RING/U-box"/>
    <property type="match status" value="1"/>
</dbReference>
<dbReference type="InterPro" id="IPR049342">
    <property type="entry name" value="TRAF1-6_MATH_dom"/>
</dbReference>
<evidence type="ECO:0000313" key="5">
    <source>
        <dbReference type="EMBL" id="KAH8031099.1"/>
    </source>
</evidence>
<dbReference type="InterPro" id="IPR008974">
    <property type="entry name" value="TRAF-like"/>
</dbReference>
<dbReference type="Proteomes" id="UP000821866">
    <property type="component" value="Chromosome 3"/>
</dbReference>
<gene>
    <name evidence="5" type="ORF">HPB51_012819</name>
</gene>
<reference evidence="5" key="2">
    <citation type="submission" date="2021-09" db="EMBL/GenBank/DDBJ databases">
        <authorList>
            <person name="Jia N."/>
            <person name="Wang J."/>
            <person name="Shi W."/>
            <person name="Du L."/>
            <person name="Sun Y."/>
            <person name="Zhan W."/>
            <person name="Jiang J."/>
            <person name="Wang Q."/>
            <person name="Zhang B."/>
            <person name="Ji P."/>
            <person name="Sakyi L.B."/>
            <person name="Cui X."/>
            <person name="Yuan T."/>
            <person name="Jiang B."/>
            <person name="Yang W."/>
            <person name="Lam T.T.-Y."/>
            <person name="Chang Q."/>
            <person name="Ding S."/>
            <person name="Wang X."/>
            <person name="Zhu J."/>
            <person name="Ruan X."/>
            <person name="Zhao L."/>
            <person name="Wei J."/>
            <person name="Que T."/>
            <person name="Du C."/>
            <person name="Cheng J."/>
            <person name="Dai P."/>
            <person name="Han X."/>
            <person name="Huang E."/>
            <person name="Gao Y."/>
            <person name="Liu J."/>
            <person name="Shao H."/>
            <person name="Ye R."/>
            <person name="Li L."/>
            <person name="Wei W."/>
            <person name="Wang X."/>
            <person name="Wang C."/>
            <person name="Huo Q."/>
            <person name="Li W."/>
            <person name="Guo W."/>
            <person name="Chen H."/>
            <person name="Chen S."/>
            <person name="Zhou L."/>
            <person name="Zhou L."/>
            <person name="Ni X."/>
            <person name="Tian J."/>
            <person name="Zhou Y."/>
            <person name="Sheng Y."/>
            <person name="Liu T."/>
            <person name="Pan Y."/>
            <person name="Xia L."/>
            <person name="Li J."/>
            <person name="Zhao F."/>
            <person name="Cao W."/>
        </authorList>
    </citation>
    <scope>NUCLEOTIDE SEQUENCE</scope>
    <source>
        <strain evidence="5">Rmic-2018</strain>
        <tissue evidence="5">Larvae</tissue>
    </source>
</reference>
<dbReference type="PROSITE" id="PS50089">
    <property type="entry name" value="ZF_RING_2"/>
    <property type="match status" value="1"/>
</dbReference>
<evidence type="ECO:0000256" key="1">
    <source>
        <dbReference type="ARBA" id="ARBA00022771"/>
    </source>
</evidence>
<evidence type="ECO:0000313" key="6">
    <source>
        <dbReference type="Proteomes" id="UP000821866"/>
    </source>
</evidence>
<keyword evidence="6" id="KW-1185">Reference proteome</keyword>
<evidence type="ECO:0000256" key="2">
    <source>
        <dbReference type="ARBA" id="ARBA00022833"/>
    </source>
</evidence>
<keyword evidence="1 3" id="KW-0863">Zinc-finger</keyword>